<dbReference type="GO" id="GO:0016818">
    <property type="term" value="F:hydrolase activity, acting on acid anhydrides, in phosphorus-containing anhydrides"/>
    <property type="evidence" value="ECO:0007669"/>
    <property type="project" value="InterPro"/>
</dbReference>
<dbReference type="GO" id="GO:0005634">
    <property type="term" value="C:nucleus"/>
    <property type="evidence" value="ECO:0007669"/>
    <property type="project" value="UniProtKB-SubCell"/>
</dbReference>
<dbReference type="GO" id="GO:0006289">
    <property type="term" value="P:nucleotide-excision repair"/>
    <property type="evidence" value="ECO:0007669"/>
    <property type="project" value="TreeGrafter"/>
</dbReference>
<feature type="compositionally biased region" description="Basic and acidic residues" evidence="19">
    <location>
        <begin position="25"/>
        <end position="39"/>
    </location>
</feature>
<dbReference type="EMBL" id="CAVLEF010000002">
    <property type="protein sequence ID" value="CAK1541755.1"/>
    <property type="molecule type" value="Genomic_DNA"/>
</dbReference>
<keyword evidence="8" id="KW-0378">Hydrolase</keyword>
<dbReference type="GO" id="GO:0003677">
    <property type="term" value="F:DNA binding"/>
    <property type="evidence" value="ECO:0007669"/>
    <property type="project" value="InterPro"/>
</dbReference>
<sequence>MSEFLKWADTLLRCARDGLEKRSIYSNEKNETNCKRQDPPSDSSEGDSPSSLVKLHKKPRLGSGSSSPCLPSTPEKQITQTEPKTPENVRQLYSLIDNLRVRTSMLVASRLPTIFYGARTHKQIEQVVKEFARTVYTRDAPMTVLSSREYSCIREFDRAQWASKNDMCRGCVRTFESTRKESSNCTYYEKRKALNHRTMPPVFDLEDLVAAGKQKQACPYYAAREMATAASIVFCPYNYLIEPGIRSSMQIDVTDNIVIIDEGHNIEDVCRDAATYIITRAQVSTAISELQKVSQFTYANQDSTGYIDFLLKVLNSWDQWFVNQTPLIKNCPVNNNEAVYTWPVEYFVNTLDNHNIGLKHYTEFRDHAEMFLRRLREDPRTLLGVTQSTGTLIESIDIVLGFLFREGGRHIDDFVPALVRTVVDENDDSAWRYSNNRRTAEKETLSLKLLCMNPAIIFEALKSTRCIIIASGTLTPLISMHSELATEFPLQVSPKHVISSDRVWIGSLSTCPDGSPLHCVNRNTQQVHIQDALGETVLHVCRATPSGVLCFLPSYGLMNTLIKRWRETNVWRKLENLKQVFKESRNVRDHNEIMEDYYECAASPRGALLFAVYRGKVSEGMDFKDHQARAVITIGIPFPNTFDMAVKEKMKYNDKYMQSRKLLSGYDWLRVQAFRALNQAVGRCVRHRNDWGAVLLVDARFRDPRNNEHLSKWVREFLNNNHHTFDSLMNSDNNLESFMKHMKIQECEEDT</sequence>
<feature type="region of interest" description="Disordered" evidence="19">
    <location>
        <begin position="25"/>
        <end position="86"/>
    </location>
</feature>
<dbReference type="Pfam" id="PF13307">
    <property type="entry name" value="Helicase_C_2"/>
    <property type="match status" value="1"/>
</dbReference>
<dbReference type="GO" id="GO:0005524">
    <property type="term" value="F:ATP binding"/>
    <property type="evidence" value="ECO:0007669"/>
    <property type="project" value="UniProtKB-KW"/>
</dbReference>
<dbReference type="PANTHER" id="PTHR11472:SF47">
    <property type="entry name" value="FANCONI ANEMIA GROUP J PROTEIN"/>
    <property type="match status" value="1"/>
</dbReference>
<evidence type="ECO:0000256" key="4">
    <source>
        <dbReference type="ARBA" id="ARBA00022485"/>
    </source>
</evidence>
<keyword evidence="10" id="KW-0067">ATP-binding</keyword>
<dbReference type="PROSITE" id="PS51193">
    <property type="entry name" value="HELICASE_ATP_BIND_2"/>
    <property type="match status" value="1"/>
</dbReference>
<evidence type="ECO:0000256" key="17">
    <source>
        <dbReference type="ARBA" id="ARBA00048954"/>
    </source>
</evidence>
<dbReference type="AlphaFoldDB" id="A0AAV1IZN4"/>
<dbReference type="InterPro" id="IPR006555">
    <property type="entry name" value="ATP-dep_Helicase_C"/>
</dbReference>
<dbReference type="SUPFAM" id="SSF52540">
    <property type="entry name" value="P-loop containing nucleoside triphosphate hydrolases"/>
    <property type="match status" value="1"/>
</dbReference>
<keyword evidence="15" id="KW-0539">Nucleus</keyword>
<evidence type="ECO:0000256" key="14">
    <source>
        <dbReference type="ARBA" id="ARBA00023235"/>
    </source>
</evidence>
<keyword evidence="12" id="KW-0411">Iron-sulfur</keyword>
<dbReference type="Pfam" id="PF06733">
    <property type="entry name" value="DEAD_2"/>
    <property type="match status" value="1"/>
</dbReference>
<comment type="similarity">
    <text evidence="3">Belongs to the DEAD box helicase family. DEAH subfamily.</text>
</comment>
<comment type="cofactor">
    <cofactor evidence="1">
        <name>[4Fe-4S] cluster</name>
        <dbReference type="ChEBI" id="CHEBI:49883"/>
    </cofactor>
</comment>
<feature type="compositionally biased region" description="Low complexity" evidence="19">
    <location>
        <begin position="40"/>
        <end position="51"/>
    </location>
</feature>
<dbReference type="InterPro" id="IPR006554">
    <property type="entry name" value="Helicase-like_DEXD_c2"/>
</dbReference>
<name>A0AAV1IZN4_9NEOP</name>
<feature type="compositionally biased region" description="Low complexity" evidence="19">
    <location>
        <begin position="61"/>
        <end position="72"/>
    </location>
</feature>
<dbReference type="InterPro" id="IPR027417">
    <property type="entry name" value="P-loop_NTPase"/>
</dbReference>
<evidence type="ECO:0000256" key="2">
    <source>
        <dbReference type="ARBA" id="ARBA00004123"/>
    </source>
</evidence>
<evidence type="ECO:0000313" key="22">
    <source>
        <dbReference type="Proteomes" id="UP001497472"/>
    </source>
</evidence>
<accession>A0AAV1IZN4</accession>
<dbReference type="NCBIfam" id="TIGR00604">
    <property type="entry name" value="rad3"/>
    <property type="match status" value="1"/>
</dbReference>
<keyword evidence="4" id="KW-0004">4Fe-4S</keyword>
<dbReference type="InterPro" id="IPR014013">
    <property type="entry name" value="Helic_SF1/SF2_ATP-bd_DinG/Rad3"/>
</dbReference>
<evidence type="ECO:0000256" key="13">
    <source>
        <dbReference type="ARBA" id="ARBA00023204"/>
    </source>
</evidence>
<keyword evidence="5" id="KW-0479">Metal-binding</keyword>
<dbReference type="InterPro" id="IPR010614">
    <property type="entry name" value="RAD3-like_helicase_DEAD"/>
</dbReference>
<dbReference type="SMART" id="SM00491">
    <property type="entry name" value="HELICc2"/>
    <property type="match status" value="1"/>
</dbReference>
<evidence type="ECO:0000256" key="1">
    <source>
        <dbReference type="ARBA" id="ARBA00001966"/>
    </source>
</evidence>
<organism evidence="21 22">
    <name type="scientific">Leptosia nina</name>
    <dbReference type="NCBI Taxonomy" id="320188"/>
    <lineage>
        <taxon>Eukaryota</taxon>
        <taxon>Metazoa</taxon>
        <taxon>Ecdysozoa</taxon>
        <taxon>Arthropoda</taxon>
        <taxon>Hexapoda</taxon>
        <taxon>Insecta</taxon>
        <taxon>Pterygota</taxon>
        <taxon>Neoptera</taxon>
        <taxon>Endopterygota</taxon>
        <taxon>Lepidoptera</taxon>
        <taxon>Glossata</taxon>
        <taxon>Ditrysia</taxon>
        <taxon>Papilionoidea</taxon>
        <taxon>Pieridae</taxon>
        <taxon>Pierinae</taxon>
        <taxon>Leptosia</taxon>
    </lineage>
</organism>
<evidence type="ECO:0000256" key="11">
    <source>
        <dbReference type="ARBA" id="ARBA00023004"/>
    </source>
</evidence>
<comment type="subcellular location">
    <subcellularLocation>
        <location evidence="2">Nucleus</location>
    </subcellularLocation>
</comment>
<reference evidence="21 22" key="1">
    <citation type="submission" date="2023-11" db="EMBL/GenBank/DDBJ databases">
        <authorList>
            <person name="Okamura Y."/>
        </authorList>
    </citation>
    <scope>NUCLEOTIDE SEQUENCE [LARGE SCALE GENOMIC DNA]</scope>
</reference>
<evidence type="ECO:0000313" key="21">
    <source>
        <dbReference type="EMBL" id="CAK1541755.1"/>
    </source>
</evidence>
<dbReference type="GO" id="GO:0051539">
    <property type="term" value="F:4 iron, 4 sulfur cluster binding"/>
    <property type="evidence" value="ECO:0007669"/>
    <property type="project" value="UniProtKB-KW"/>
</dbReference>
<dbReference type="GO" id="GO:0043139">
    <property type="term" value="F:5'-3' DNA helicase activity"/>
    <property type="evidence" value="ECO:0007669"/>
    <property type="project" value="UniProtKB-EC"/>
</dbReference>
<evidence type="ECO:0000256" key="12">
    <source>
        <dbReference type="ARBA" id="ARBA00023014"/>
    </source>
</evidence>
<proteinExistence type="inferred from homology"/>
<evidence type="ECO:0000256" key="5">
    <source>
        <dbReference type="ARBA" id="ARBA00022723"/>
    </source>
</evidence>
<dbReference type="CDD" id="cd18788">
    <property type="entry name" value="SF2_C_XPD"/>
    <property type="match status" value="1"/>
</dbReference>
<keyword evidence="6" id="KW-0547">Nucleotide-binding</keyword>
<gene>
    <name evidence="21" type="ORF">LNINA_LOCUS1712</name>
</gene>
<dbReference type="GO" id="GO:0046872">
    <property type="term" value="F:metal ion binding"/>
    <property type="evidence" value="ECO:0007669"/>
    <property type="project" value="UniProtKB-KW"/>
</dbReference>
<evidence type="ECO:0000256" key="18">
    <source>
        <dbReference type="ARBA" id="ARBA00082714"/>
    </source>
</evidence>
<comment type="catalytic activity">
    <reaction evidence="17">
        <text>ATP + H2O = ADP + phosphate + H(+)</text>
        <dbReference type="Rhea" id="RHEA:13065"/>
        <dbReference type="ChEBI" id="CHEBI:15377"/>
        <dbReference type="ChEBI" id="CHEBI:15378"/>
        <dbReference type="ChEBI" id="CHEBI:30616"/>
        <dbReference type="ChEBI" id="CHEBI:43474"/>
        <dbReference type="ChEBI" id="CHEBI:456216"/>
        <dbReference type="EC" id="5.6.2.3"/>
    </reaction>
</comment>
<evidence type="ECO:0000259" key="20">
    <source>
        <dbReference type="PROSITE" id="PS51193"/>
    </source>
</evidence>
<evidence type="ECO:0000256" key="3">
    <source>
        <dbReference type="ARBA" id="ARBA00008792"/>
    </source>
</evidence>
<evidence type="ECO:0000256" key="19">
    <source>
        <dbReference type="SAM" id="MobiDB-lite"/>
    </source>
</evidence>
<evidence type="ECO:0000256" key="7">
    <source>
        <dbReference type="ARBA" id="ARBA00022763"/>
    </source>
</evidence>
<keyword evidence="7" id="KW-0227">DNA damage</keyword>
<dbReference type="SMART" id="SM00488">
    <property type="entry name" value="DEXDc2"/>
    <property type="match status" value="1"/>
</dbReference>
<evidence type="ECO:0000256" key="8">
    <source>
        <dbReference type="ARBA" id="ARBA00022801"/>
    </source>
</evidence>
<keyword evidence="22" id="KW-1185">Reference proteome</keyword>
<evidence type="ECO:0000256" key="9">
    <source>
        <dbReference type="ARBA" id="ARBA00022806"/>
    </source>
</evidence>
<keyword evidence="14" id="KW-0413">Isomerase</keyword>
<keyword evidence="9" id="KW-0347">Helicase</keyword>
<evidence type="ECO:0000256" key="6">
    <source>
        <dbReference type="ARBA" id="ARBA00022741"/>
    </source>
</evidence>
<evidence type="ECO:0000256" key="16">
    <source>
        <dbReference type="ARBA" id="ARBA00044969"/>
    </source>
</evidence>
<dbReference type="InterPro" id="IPR045028">
    <property type="entry name" value="DinG/Rad3-like"/>
</dbReference>
<evidence type="ECO:0000256" key="10">
    <source>
        <dbReference type="ARBA" id="ARBA00022840"/>
    </source>
</evidence>
<dbReference type="GO" id="GO:1990918">
    <property type="term" value="P:double-strand break repair involved in meiotic recombination"/>
    <property type="evidence" value="ECO:0007669"/>
    <property type="project" value="TreeGrafter"/>
</dbReference>
<keyword evidence="11" id="KW-0408">Iron</keyword>
<feature type="domain" description="Helicase ATP-binding" evidence="20">
    <location>
        <begin position="1"/>
        <end position="314"/>
    </location>
</feature>
<dbReference type="Proteomes" id="UP001497472">
    <property type="component" value="Unassembled WGS sequence"/>
</dbReference>
<dbReference type="Gene3D" id="3.40.50.300">
    <property type="entry name" value="P-loop containing nucleotide triphosphate hydrolases"/>
    <property type="match status" value="2"/>
</dbReference>
<comment type="caution">
    <text evidence="21">The sequence shown here is derived from an EMBL/GenBank/DDBJ whole genome shotgun (WGS) entry which is preliminary data.</text>
</comment>
<keyword evidence="13" id="KW-0234">DNA repair</keyword>
<dbReference type="PANTHER" id="PTHR11472">
    <property type="entry name" value="DNA REPAIR DEAD HELICASE RAD3/XP-D SUBFAMILY MEMBER"/>
    <property type="match status" value="1"/>
</dbReference>
<dbReference type="EC" id="5.6.2.3" evidence="16"/>
<evidence type="ECO:0000256" key="15">
    <source>
        <dbReference type="ARBA" id="ARBA00023242"/>
    </source>
</evidence>
<feature type="compositionally biased region" description="Polar residues" evidence="19">
    <location>
        <begin position="74"/>
        <end position="83"/>
    </location>
</feature>
<dbReference type="InterPro" id="IPR013020">
    <property type="entry name" value="Rad3/Chl1-like"/>
</dbReference>
<protein>
    <recommendedName>
        <fullName evidence="16">DNA 5'-3' helicase</fullName>
        <ecNumber evidence="16">5.6.2.3</ecNumber>
    </recommendedName>
    <alternativeName>
        <fullName evidence="18">DNA 5'-3' helicase FANCJ</fullName>
    </alternativeName>
</protein>
<dbReference type="FunFam" id="3.40.50.300:FF:000731">
    <property type="entry name" value="Fanconi anemia group J protein homolog"/>
    <property type="match status" value="1"/>
</dbReference>